<reference evidence="2 3" key="1">
    <citation type="journal article" date="2023" name="Sci. Data">
        <title>Genome assembly of the Korean intertidal mud-creeper Batillaria attramentaria.</title>
        <authorList>
            <person name="Patra A.K."/>
            <person name="Ho P.T."/>
            <person name="Jun S."/>
            <person name="Lee S.J."/>
            <person name="Kim Y."/>
            <person name="Won Y.J."/>
        </authorList>
    </citation>
    <scope>NUCLEOTIDE SEQUENCE [LARGE SCALE GENOMIC DNA]</scope>
    <source>
        <strain evidence="2">Wonlab-2016</strain>
    </source>
</reference>
<organism evidence="2 3">
    <name type="scientific">Batillaria attramentaria</name>
    <dbReference type="NCBI Taxonomy" id="370345"/>
    <lineage>
        <taxon>Eukaryota</taxon>
        <taxon>Metazoa</taxon>
        <taxon>Spiralia</taxon>
        <taxon>Lophotrochozoa</taxon>
        <taxon>Mollusca</taxon>
        <taxon>Gastropoda</taxon>
        <taxon>Caenogastropoda</taxon>
        <taxon>Sorbeoconcha</taxon>
        <taxon>Cerithioidea</taxon>
        <taxon>Batillariidae</taxon>
        <taxon>Batillaria</taxon>
    </lineage>
</organism>
<feature type="compositionally biased region" description="Polar residues" evidence="1">
    <location>
        <begin position="46"/>
        <end position="57"/>
    </location>
</feature>
<gene>
    <name evidence="2" type="ORF">BaRGS_00010116</name>
</gene>
<evidence type="ECO:0000256" key="1">
    <source>
        <dbReference type="SAM" id="MobiDB-lite"/>
    </source>
</evidence>
<comment type="caution">
    <text evidence="2">The sequence shown here is derived from an EMBL/GenBank/DDBJ whole genome shotgun (WGS) entry which is preliminary data.</text>
</comment>
<keyword evidence="3" id="KW-1185">Reference proteome</keyword>
<feature type="compositionally biased region" description="Polar residues" evidence="1">
    <location>
        <begin position="66"/>
        <end position="76"/>
    </location>
</feature>
<evidence type="ECO:0000313" key="3">
    <source>
        <dbReference type="Proteomes" id="UP001519460"/>
    </source>
</evidence>
<dbReference type="AlphaFoldDB" id="A0ABD0LGW9"/>
<accession>A0ABD0LGW9</accession>
<feature type="region of interest" description="Disordered" evidence="1">
    <location>
        <begin position="1"/>
        <end position="76"/>
    </location>
</feature>
<name>A0ABD0LGW9_9CAEN</name>
<dbReference type="EMBL" id="JACVVK020000049">
    <property type="protein sequence ID" value="KAK7498739.1"/>
    <property type="molecule type" value="Genomic_DNA"/>
</dbReference>
<dbReference type="Proteomes" id="UP001519460">
    <property type="component" value="Unassembled WGS sequence"/>
</dbReference>
<evidence type="ECO:0000313" key="2">
    <source>
        <dbReference type="EMBL" id="KAK7498739.1"/>
    </source>
</evidence>
<sequence length="76" mass="8605">MAASRKYSRDLQTMAGASRRGERERNTFVFCQEGTKEVEPRAAHGQQPSHLLPSSAQARFVDRRTMSSSRRNGNHN</sequence>
<protein>
    <submittedName>
        <fullName evidence="2">Uncharacterized protein</fullName>
    </submittedName>
</protein>
<proteinExistence type="predicted"/>